<feature type="region of interest" description="Disordered" evidence="1">
    <location>
        <begin position="25"/>
        <end position="53"/>
    </location>
</feature>
<dbReference type="Proteomes" id="UP001283361">
    <property type="component" value="Unassembled WGS sequence"/>
</dbReference>
<evidence type="ECO:0000313" key="2">
    <source>
        <dbReference type="EMBL" id="KAK3757604.1"/>
    </source>
</evidence>
<comment type="caution">
    <text evidence="2">The sequence shown here is derived from an EMBL/GenBank/DDBJ whole genome shotgun (WGS) entry which is preliminary data.</text>
</comment>
<reference evidence="2" key="1">
    <citation type="journal article" date="2023" name="G3 (Bethesda)">
        <title>A reference genome for the long-term kleptoplast-retaining sea slug Elysia crispata morphotype clarki.</title>
        <authorList>
            <person name="Eastman K.E."/>
            <person name="Pendleton A.L."/>
            <person name="Shaikh M.A."/>
            <person name="Suttiyut T."/>
            <person name="Ogas R."/>
            <person name="Tomko P."/>
            <person name="Gavelis G."/>
            <person name="Widhalm J.R."/>
            <person name="Wisecaver J.H."/>
        </authorList>
    </citation>
    <scope>NUCLEOTIDE SEQUENCE</scope>
    <source>
        <strain evidence="2">ECLA1</strain>
    </source>
</reference>
<dbReference type="AlphaFoldDB" id="A0AAE1D509"/>
<accession>A0AAE1D509</accession>
<name>A0AAE1D509_9GAST</name>
<evidence type="ECO:0000256" key="1">
    <source>
        <dbReference type="SAM" id="MobiDB-lite"/>
    </source>
</evidence>
<evidence type="ECO:0000313" key="3">
    <source>
        <dbReference type="Proteomes" id="UP001283361"/>
    </source>
</evidence>
<sequence>MSQSGTMPGQRARTKSLWQRAIVVSQGRGGGGGRASISGQSGDDQQLISSGGAALSGNMYNRGVAFTKIAANLLETKRVNENKSDRLIANRNEHQVRQPEKKILAAP</sequence>
<proteinExistence type="predicted"/>
<organism evidence="2 3">
    <name type="scientific">Elysia crispata</name>
    <name type="common">lettuce slug</name>
    <dbReference type="NCBI Taxonomy" id="231223"/>
    <lineage>
        <taxon>Eukaryota</taxon>
        <taxon>Metazoa</taxon>
        <taxon>Spiralia</taxon>
        <taxon>Lophotrochozoa</taxon>
        <taxon>Mollusca</taxon>
        <taxon>Gastropoda</taxon>
        <taxon>Heterobranchia</taxon>
        <taxon>Euthyneura</taxon>
        <taxon>Panpulmonata</taxon>
        <taxon>Sacoglossa</taxon>
        <taxon>Placobranchoidea</taxon>
        <taxon>Plakobranchidae</taxon>
        <taxon>Elysia</taxon>
    </lineage>
</organism>
<dbReference type="EMBL" id="JAWDGP010005352">
    <property type="protein sequence ID" value="KAK3757604.1"/>
    <property type="molecule type" value="Genomic_DNA"/>
</dbReference>
<keyword evidence="3" id="KW-1185">Reference proteome</keyword>
<gene>
    <name evidence="2" type="ORF">RRG08_000120</name>
</gene>
<protein>
    <submittedName>
        <fullName evidence="2">Uncharacterized protein</fullName>
    </submittedName>
</protein>